<evidence type="ECO:0000256" key="5">
    <source>
        <dbReference type="PROSITE-ProRule" id="PRU10007"/>
    </source>
</evidence>
<protein>
    <recommendedName>
        <fullName evidence="4">aldehyde dehydrogenase (NAD(+))</fullName>
        <ecNumber evidence="4">1.2.1.3</ecNumber>
    </recommendedName>
</protein>
<dbReference type="SUPFAM" id="SSF53720">
    <property type="entry name" value="ALDH-like"/>
    <property type="match status" value="1"/>
</dbReference>
<dbReference type="InterPro" id="IPR016162">
    <property type="entry name" value="Ald_DH_N"/>
</dbReference>
<dbReference type="PROSITE" id="PS00070">
    <property type="entry name" value="ALDEHYDE_DEHYDR_CYS"/>
    <property type="match status" value="1"/>
</dbReference>
<evidence type="ECO:0000259" key="7">
    <source>
        <dbReference type="Pfam" id="PF00171"/>
    </source>
</evidence>
<comment type="similarity">
    <text evidence="6">Belongs to the aldehyde dehydrogenase family.</text>
</comment>
<evidence type="ECO:0000256" key="1">
    <source>
        <dbReference type="ARBA" id="ARBA00011881"/>
    </source>
</evidence>
<sequence>MSTPAKKTVTNARKKATAPPTYANYIQGAWVASKNGEVFANHNPADTRDIVGYFPHSTAEDIEAAVAAAAEAYPRWRLVPPPKRAEYIFRVGEILIRDKEAISHDMTREMGKVLKETRGDTQEAIDMAYFVAGEGRRLYGQTTTSELANKFAMTVRDAIGVCGLITPWNFPIAIPSWKILPAILCGNTVVIKPAEDTPLSVYRFVKAFEEAGLPPGVVNLVTGYGETAGAPLVTHPTIRLVSFTGSTQVGRIIATQAADKGKKCSLEMGGKNAIVVMDDANLELAVEGAVWGAFGTAGQRCTAASRLIVHKKVIKKFTQMLVERTQALRVGPGLDPASEVGPVVNQDQLERVLHYIDIGRTRDKAKLLCGGTRLTEGDLAHGYFIAPTVFGDVAPQSVIAQEEIFGPVTAIIPCQDFEDAITIANGVGYGLSAAIYTSDINRAFQAMRDLETGICYVNAPTIGAEVHLPFGGIKGTGNGHREGGVQAFEIFSEWKTLYVDFSGRLQKAQITD</sequence>
<keyword evidence="3" id="KW-0520">NAD</keyword>
<gene>
    <name evidence="8" type="ORF">J8C05_06100</name>
</gene>
<evidence type="ECO:0000256" key="2">
    <source>
        <dbReference type="ARBA" id="ARBA00023002"/>
    </source>
</evidence>
<dbReference type="Gene3D" id="3.40.309.10">
    <property type="entry name" value="Aldehyde Dehydrogenase, Chain A, domain 2"/>
    <property type="match status" value="1"/>
</dbReference>
<proteinExistence type="inferred from homology"/>
<accession>A0ABX8AX88</accession>
<dbReference type="PROSITE" id="PS00687">
    <property type="entry name" value="ALDEHYDE_DEHYDR_GLU"/>
    <property type="match status" value="1"/>
</dbReference>
<dbReference type="InterPro" id="IPR029510">
    <property type="entry name" value="Ald_DH_CS_GLU"/>
</dbReference>
<dbReference type="InterPro" id="IPR016163">
    <property type="entry name" value="Ald_DH_C"/>
</dbReference>
<evidence type="ECO:0000256" key="6">
    <source>
        <dbReference type="RuleBase" id="RU003345"/>
    </source>
</evidence>
<name>A0ABX8AX88_9BACT</name>
<dbReference type="CDD" id="cd07131">
    <property type="entry name" value="ALDH_AldH-CAJ73105"/>
    <property type="match status" value="1"/>
</dbReference>
<dbReference type="RefSeq" id="WP_211421390.1">
    <property type="nucleotide sequence ID" value="NZ_CP072642.1"/>
</dbReference>
<keyword evidence="9" id="KW-1185">Reference proteome</keyword>
<dbReference type="Gene3D" id="3.40.605.10">
    <property type="entry name" value="Aldehyde Dehydrogenase, Chain A, domain 1"/>
    <property type="match status" value="1"/>
</dbReference>
<comment type="subunit">
    <text evidence="1">Homotetramer.</text>
</comment>
<dbReference type="Proteomes" id="UP000677668">
    <property type="component" value="Chromosome 1"/>
</dbReference>
<feature type="domain" description="Aldehyde dehydrogenase" evidence="7">
    <location>
        <begin position="30"/>
        <end position="496"/>
    </location>
</feature>
<dbReference type="PANTHER" id="PTHR43521:SF1">
    <property type="entry name" value="ALPHA-AMINOADIPIC SEMIALDEHYDE DEHYDROGENASE"/>
    <property type="match status" value="1"/>
</dbReference>
<keyword evidence="2 6" id="KW-0560">Oxidoreductase</keyword>
<feature type="active site" evidence="5">
    <location>
        <position position="267"/>
    </location>
</feature>
<dbReference type="InterPro" id="IPR016161">
    <property type="entry name" value="Ald_DH/histidinol_DH"/>
</dbReference>
<evidence type="ECO:0000313" key="9">
    <source>
        <dbReference type="Proteomes" id="UP000677668"/>
    </source>
</evidence>
<evidence type="ECO:0000313" key="8">
    <source>
        <dbReference type="EMBL" id="QUV92960.1"/>
    </source>
</evidence>
<dbReference type="InterPro" id="IPR044638">
    <property type="entry name" value="ALDH7A1-like"/>
</dbReference>
<dbReference type="InterPro" id="IPR015590">
    <property type="entry name" value="Aldehyde_DH_dom"/>
</dbReference>
<organism evidence="8 9">
    <name type="scientific">Chloracidobacterium sp. N</name>
    <dbReference type="NCBI Taxonomy" id="2821540"/>
    <lineage>
        <taxon>Bacteria</taxon>
        <taxon>Pseudomonadati</taxon>
        <taxon>Acidobacteriota</taxon>
        <taxon>Terriglobia</taxon>
        <taxon>Terriglobales</taxon>
        <taxon>Acidobacteriaceae</taxon>
        <taxon>Chloracidobacterium</taxon>
        <taxon>Chloracidobacterium aggregatum</taxon>
    </lineage>
</organism>
<reference evidence="8 9" key="1">
    <citation type="submission" date="2021-03" db="EMBL/GenBank/DDBJ databases">
        <title>Genomic and phenotypic characterization of Chloracidobacterium isolates provides evidence for multiple species.</title>
        <authorList>
            <person name="Saini M.K."/>
            <person name="Costas A.M.G."/>
            <person name="Tank M."/>
            <person name="Bryant D.A."/>
        </authorList>
    </citation>
    <scope>NUCLEOTIDE SEQUENCE [LARGE SCALE GENOMIC DNA]</scope>
    <source>
        <strain evidence="8 9">N</strain>
    </source>
</reference>
<dbReference type="EC" id="1.2.1.3" evidence="4"/>
<evidence type="ECO:0000256" key="3">
    <source>
        <dbReference type="ARBA" id="ARBA00023027"/>
    </source>
</evidence>
<dbReference type="InterPro" id="IPR016160">
    <property type="entry name" value="Ald_DH_CS_CYS"/>
</dbReference>
<dbReference type="EMBL" id="CP072642">
    <property type="protein sequence ID" value="QUV92960.1"/>
    <property type="molecule type" value="Genomic_DNA"/>
</dbReference>
<dbReference type="PANTHER" id="PTHR43521">
    <property type="entry name" value="ALPHA-AMINOADIPIC SEMIALDEHYDE DEHYDROGENASE"/>
    <property type="match status" value="1"/>
</dbReference>
<evidence type="ECO:0000256" key="4">
    <source>
        <dbReference type="ARBA" id="ARBA00024226"/>
    </source>
</evidence>
<dbReference type="Pfam" id="PF00171">
    <property type="entry name" value="Aldedh"/>
    <property type="match status" value="1"/>
</dbReference>